<evidence type="ECO:0000259" key="1">
    <source>
        <dbReference type="Pfam" id="PF16640"/>
    </source>
</evidence>
<proteinExistence type="predicted"/>
<reference evidence="3" key="1">
    <citation type="journal article" date="2019" name="Int. J. Syst. Evol. Microbiol.">
        <title>The Global Catalogue of Microorganisms (GCM) 10K type strain sequencing project: providing services to taxonomists for standard genome sequencing and annotation.</title>
        <authorList>
            <consortium name="The Broad Institute Genomics Platform"/>
            <consortium name="The Broad Institute Genome Sequencing Center for Infectious Disease"/>
            <person name="Wu L."/>
            <person name="Ma J."/>
        </authorList>
    </citation>
    <scope>NUCLEOTIDE SEQUENCE [LARGE SCALE GENOMIC DNA]</scope>
    <source>
        <strain evidence="3">JCM 4957</strain>
    </source>
</reference>
<sequence length="176" mass="17123">MTFTAAVTPLAPGAGTPTGTVAFGFGDGTGLVVATLTGGTATVTRPYTTRSSGQYAVTATYIGSNAFTGSSGTDPHAVDRALTTTTVVSSPDPTRPGQSVTLTATVASVAPGAGTPTGTVTFTVGNRTPFSAALVNGSVTASLPFLSVGTHPVIAAYTGSADHTASSGTDTHTVAP</sequence>
<dbReference type="Gene3D" id="2.60.40.10">
    <property type="entry name" value="Immunoglobulins"/>
    <property type="match status" value="2"/>
</dbReference>
<dbReference type="EMBL" id="BMWE01000031">
    <property type="protein sequence ID" value="GGY49723.1"/>
    <property type="molecule type" value="Genomic_DNA"/>
</dbReference>
<organism evidence="2 3">
    <name type="scientific">Streptomyces djakartensis</name>
    <dbReference type="NCBI Taxonomy" id="68193"/>
    <lineage>
        <taxon>Bacteria</taxon>
        <taxon>Bacillati</taxon>
        <taxon>Actinomycetota</taxon>
        <taxon>Actinomycetes</taxon>
        <taxon>Kitasatosporales</taxon>
        <taxon>Streptomycetaceae</taxon>
        <taxon>Streptomyces</taxon>
    </lineage>
</organism>
<dbReference type="InterPro" id="IPR032109">
    <property type="entry name" value="Big_3_5"/>
</dbReference>
<feature type="domain" description="Bacterial Ig-like" evidence="1">
    <location>
        <begin position="2"/>
        <end position="73"/>
    </location>
</feature>
<dbReference type="Pfam" id="PF16640">
    <property type="entry name" value="Big_3_5"/>
    <property type="match status" value="2"/>
</dbReference>
<gene>
    <name evidence="2" type="ORF">GCM10010384_64830</name>
</gene>
<protein>
    <recommendedName>
        <fullName evidence="1">Bacterial Ig-like domain-containing protein</fullName>
    </recommendedName>
</protein>
<dbReference type="Proteomes" id="UP000653308">
    <property type="component" value="Unassembled WGS sequence"/>
</dbReference>
<accession>A0ABQ3AIV1</accession>
<name>A0ABQ3AIV1_9ACTN</name>
<feature type="domain" description="Bacterial Ig-like" evidence="1">
    <location>
        <begin position="88"/>
        <end position="174"/>
    </location>
</feature>
<evidence type="ECO:0000313" key="3">
    <source>
        <dbReference type="Proteomes" id="UP000653308"/>
    </source>
</evidence>
<dbReference type="InterPro" id="IPR013783">
    <property type="entry name" value="Ig-like_fold"/>
</dbReference>
<dbReference type="RefSeq" id="WP_190201545.1">
    <property type="nucleotide sequence ID" value="NZ_BMWE01000031.1"/>
</dbReference>
<comment type="caution">
    <text evidence="2">The sequence shown here is derived from an EMBL/GenBank/DDBJ whole genome shotgun (WGS) entry which is preliminary data.</text>
</comment>
<keyword evidence="3" id="KW-1185">Reference proteome</keyword>
<evidence type="ECO:0000313" key="2">
    <source>
        <dbReference type="EMBL" id="GGY49723.1"/>
    </source>
</evidence>